<dbReference type="Pfam" id="PF19038">
    <property type="entry name" value="Fuz_longin_3"/>
    <property type="match status" value="1"/>
</dbReference>
<evidence type="ECO:0000256" key="2">
    <source>
        <dbReference type="ARBA" id="ARBA00008968"/>
    </source>
</evidence>
<keyword evidence="4" id="KW-0072">Autophagy</keyword>
<keyword evidence="4" id="KW-0813">Transport</keyword>
<dbReference type="RefSeq" id="XP_066828486.1">
    <property type="nucleotide sequence ID" value="XM_066971448.1"/>
</dbReference>
<evidence type="ECO:0000256" key="1">
    <source>
        <dbReference type="ARBA" id="ARBA00004380"/>
    </source>
</evidence>
<evidence type="ECO:0000256" key="3">
    <source>
        <dbReference type="ARBA" id="ARBA00018132"/>
    </source>
</evidence>
<dbReference type="GeneID" id="92206744"/>
<dbReference type="PRINTS" id="PR01546">
    <property type="entry name" value="YEAST73DUF"/>
</dbReference>
<keyword evidence="4" id="KW-0472">Membrane</keyword>
<evidence type="ECO:0000259" key="6">
    <source>
        <dbReference type="Pfam" id="PF19036"/>
    </source>
</evidence>
<keyword evidence="10" id="KW-1185">Reference proteome</keyword>
<sequence length="551" mass="62749">MERPQFSRISTKSTSLLPTDSNANVNSTTDATTAVSYENINSEIQSIRIGSPSIRSIETASISSELNVSEISNFATSVRRRVQASPHVAMNGGEPPTYLDLYPHCSSKTGGNLKEAEYFDRYVKISKSSDSIEFHDKLKHFFIFSTAGKPIYTMNGSDDLVMGYMGILTTILYTFQEDLKQDLQIVELGDGLKLVAMNKAPIILVAISKLPHETDHLILGQLHVLYSYLLSILSKPAIDKYFHNRLNYDLRRILSALDLENLDDLCTRLTYGWGDQAFAFYATQIFNSQQSLRIPYTLRSKMDKILREFQDDELLFSILARDTVITNYIHAKPHNLPDADLSLLLFIVSSLKNKNEDLWVPLCMPNFNKNGFLYVFSRSWNQLTIILISGSKNAFYKLKEIANAITTRAEQAQQGQFLSKFNHELAVPVSSLVPFVVKHFIYVNRDANCDANRFIMSEYPQDNRDVVLQMGFYYNALLNCKSHLTAKKSLKNVEYKKLSYVKWGQVSGFMLSDTSYEFYCITDDDVNSKKLIDISLAIVKWCKKNKSRLFT</sequence>
<gene>
    <name evidence="9" type="ORF">LODBEIA_P15480</name>
</gene>
<comment type="subcellular location">
    <subcellularLocation>
        <location evidence="4">Endosome</location>
        <location evidence="4">Multivesicular body membrane</location>
        <topology evidence="4">Peripheral membrane protein</topology>
    </subcellularLocation>
    <subcellularLocation>
        <location evidence="1 4">Prevacuolar compartment membrane</location>
        <topology evidence="1 4">Peripheral membrane protein</topology>
    </subcellularLocation>
    <subcellularLocation>
        <location evidence="4">Vacuole membrane</location>
        <topology evidence="4">Peripheral membrane protein</topology>
    </subcellularLocation>
</comment>
<organism evidence="9 10">
    <name type="scientific">Lodderomyces beijingensis</name>
    <dbReference type="NCBI Taxonomy" id="1775926"/>
    <lineage>
        <taxon>Eukaryota</taxon>
        <taxon>Fungi</taxon>
        <taxon>Dikarya</taxon>
        <taxon>Ascomycota</taxon>
        <taxon>Saccharomycotina</taxon>
        <taxon>Pichiomycetes</taxon>
        <taxon>Debaryomycetaceae</taxon>
        <taxon>Candida/Lodderomyces clade</taxon>
        <taxon>Lodderomyces</taxon>
    </lineage>
</organism>
<accession>A0ABP0ZHG6</accession>
<keyword evidence="4" id="KW-0967">Endosome</keyword>
<protein>
    <recommendedName>
        <fullName evidence="3 4">Vacuolar fusion protein MON1</fullName>
    </recommendedName>
</protein>
<dbReference type="Proteomes" id="UP001497383">
    <property type="component" value="Chromosome 2"/>
</dbReference>
<evidence type="ECO:0000259" key="7">
    <source>
        <dbReference type="Pfam" id="PF19037"/>
    </source>
</evidence>
<proteinExistence type="inferred from homology"/>
<feature type="domain" description="FUZ/MON1/HPS1 second Longin" evidence="7">
    <location>
        <begin position="314"/>
        <end position="405"/>
    </location>
</feature>
<reference evidence="9 10" key="1">
    <citation type="submission" date="2024-03" db="EMBL/GenBank/DDBJ databases">
        <authorList>
            <person name="Brejova B."/>
        </authorList>
    </citation>
    <scope>NUCLEOTIDE SEQUENCE [LARGE SCALE GENOMIC DNA]</scope>
    <source>
        <strain evidence="9 10">CBS 14171</strain>
    </source>
</reference>
<comment type="function">
    <text evidence="4">Required for multiple vacuole delivery pathways including the cytoplasm to vacuole transport (Cvt), autophagy, pexophagy and endocytosis.</text>
</comment>
<dbReference type="PANTHER" id="PTHR13027:SF7">
    <property type="entry name" value="VACUOLAR FUSION PROTEIN MON1 HOMOLOG"/>
    <property type="match status" value="1"/>
</dbReference>
<dbReference type="EMBL" id="OZ022406">
    <property type="protein sequence ID" value="CAK9437137.1"/>
    <property type="molecule type" value="Genomic_DNA"/>
</dbReference>
<feature type="region of interest" description="Disordered" evidence="5">
    <location>
        <begin position="1"/>
        <end position="27"/>
    </location>
</feature>
<dbReference type="InterPro" id="IPR004353">
    <property type="entry name" value="Mon1"/>
</dbReference>
<evidence type="ECO:0000259" key="8">
    <source>
        <dbReference type="Pfam" id="PF19038"/>
    </source>
</evidence>
<dbReference type="InterPro" id="IPR043971">
    <property type="entry name" value="FUZ/MON1/HPS1_longin_2"/>
</dbReference>
<dbReference type="PANTHER" id="PTHR13027">
    <property type="entry name" value="SAND PROTEIN-RELATED"/>
    <property type="match status" value="1"/>
</dbReference>
<evidence type="ECO:0000313" key="10">
    <source>
        <dbReference type="Proteomes" id="UP001497383"/>
    </source>
</evidence>
<feature type="domain" description="FUZ/MON1/HPS1 first Longin" evidence="6">
    <location>
        <begin position="139"/>
        <end position="263"/>
    </location>
</feature>
<comment type="similarity">
    <text evidence="2 4">Belongs to the MON1/SAND family.</text>
</comment>
<evidence type="ECO:0000256" key="5">
    <source>
        <dbReference type="SAM" id="MobiDB-lite"/>
    </source>
</evidence>
<dbReference type="Pfam" id="PF19036">
    <property type="entry name" value="Fuz_longin_1"/>
    <property type="match status" value="1"/>
</dbReference>
<dbReference type="InterPro" id="IPR043970">
    <property type="entry name" value="FUZ/MON1/HPS1_longin_3"/>
</dbReference>
<keyword evidence="4" id="KW-0926">Vacuole</keyword>
<keyword evidence="4" id="KW-0653">Protein transport</keyword>
<name>A0ABP0ZHG6_9ASCO</name>
<dbReference type="InterPro" id="IPR043972">
    <property type="entry name" value="FUZ/MON1/HPS1_longin_1"/>
</dbReference>
<feature type="domain" description="FUZ/MON1/HPS1 third Longin" evidence="8">
    <location>
        <begin position="437"/>
        <end position="546"/>
    </location>
</feature>
<evidence type="ECO:0000313" key="9">
    <source>
        <dbReference type="EMBL" id="CAK9437137.1"/>
    </source>
</evidence>
<evidence type="ECO:0000256" key="4">
    <source>
        <dbReference type="RuleBase" id="RU367048"/>
    </source>
</evidence>
<dbReference type="Pfam" id="PF19037">
    <property type="entry name" value="Fuz_longin_2"/>
    <property type="match status" value="1"/>
</dbReference>
<feature type="compositionally biased region" description="Polar residues" evidence="5">
    <location>
        <begin position="7"/>
        <end position="27"/>
    </location>
</feature>